<proteinExistence type="predicted"/>
<feature type="non-terminal residue" evidence="2">
    <location>
        <position position="1"/>
    </location>
</feature>
<comment type="caution">
    <text evidence="2">The sequence shown here is derived from an EMBL/GenBank/DDBJ whole genome shotgun (WGS) entry which is preliminary data.</text>
</comment>
<keyword evidence="1" id="KW-0812">Transmembrane</keyword>
<evidence type="ECO:0000313" key="2">
    <source>
        <dbReference type="EMBL" id="GAI50055.1"/>
    </source>
</evidence>
<keyword evidence="1" id="KW-0472">Membrane</keyword>
<evidence type="ECO:0000256" key="1">
    <source>
        <dbReference type="SAM" id="Phobius"/>
    </source>
</evidence>
<gene>
    <name evidence="2" type="ORF">S06H3_52529</name>
</gene>
<protein>
    <submittedName>
        <fullName evidence="2">Uncharacterized protein</fullName>
    </submittedName>
</protein>
<dbReference type="EMBL" id="BARV01033416">
    <property type="protein sequence ID" value="GAI50055.1"/>
    <property type="molecule type" value="Genomic_DNA"/>
</dbReference>
<name>X1QGB6_9ZZZZ</name>
<reference evidence="2" key="1">
    <citation type="journal article" date="2014" name="Front. Microbiol.">
        <title>High frequency of phylogenetically diverse reductive dehalogenase-homologous genes in deep subseafloor sedimentary metagenomes.</title>
        <authorList>
            <person name="Kawai M."/>
            <person name="Futagami T."/>
            <person name="Toyoda A."/>
            <person name="Takaki Y."/>
            <person name="Nishi S."/>
            <person name="Hori S."/>
            <person name="Arai W."/>
            <person name="Tsubouchi T."/>
            <person name="Morono Y."/>
            <person name="Uchiyama I."/>
            <person name="Ito T."/>
            <person name="Fujiyama A."/>
            <person name="Inagaki F."/>
            <person name="Takami H."/>
        </authorList>
    </citation>
    <scope>NUCLEOTIDE SEQUENCE</scope>
    <source>
        <strain evidence="2">Expedition CK06-06</strain>
    </source>
</reference>
<keyword evidence="1" id="KW-1133">Transmembrane helix</keyword>
<accession>X1QGB6</accession>
<organism evidence="2">
    <name type="scientific">marine sediment metagenome</name>
    <dbReference type="NCBI Taxonomy" id="412755"/>
    <lineage>
        <taxon>unclassified sequences</taxon>
        <taxon>metagenomes</taxon>
        <taxon>ecological metagenomes</taxon>
    </lineage>
</organism>
<sequence>EFKSLTKPVTIYTRQTNPIKINWLGWMTGLTTLLILSWIFF</sequence>
<dbReference type="AlphaFoldDB" id="X1QGB6"/>
<feature type="transmembrane region" description="Helical" evidence="1">
    <location>
        <begin position="21"/>
        <end position="40"/>
    </location>
</feature>